<dbReference type="Gene3D" id="1.25.40.20">
    <property type="entry name" value="Ankyrin repeat-containing domain"/>
    <property type="match status" value="1"/>
</dbReference>
<dbReference type="EMBL" id="CAJPDS010000028">
    <property type="protein sequence ID" value="CAF9921338.1"/>
    <property type="molecule type" value="Genomic_DNA"/>
</dbReference>
<reference evidence="1" key="1">
    <citation type="submission" date="2021-03" db="EMBL/GenBank/DDBJ databases">
        <authorList>
            <person name="Tagirdzhanova G."/>
        </authorList>
    </citation>
    <scope>NUCLEOTIDE SEQUENCE</scope>
</reference>
<dbReference type="Proteomes" id="UP000664521">
    <property type="component" value="Unassembled WGS sequence"/>
</dbReference>
<name>A0A8H3IJQ4_9LECA</name>
<dbReference type="AlphaFoldDB" id="A0A8H3IJQ4"/>
<comment type="caution">
    <text evidence="1">The sequence shown here is derived from an EMBL/GenBank/DDBJ whole genome shotgun (WGS) entry which is preliminary data.</text>
</comment>
<protein>
    <recommendedName>
        <fullName evidence="3">Ankyrin repeat protein</fullName>
    </recommendedName>
</protein>
<organism evidence="1 2">
    <name type="scientific">Heterodermia speciosa</name>
    <dbReference type="NCBI Taxonomy" id="116794"/>
    <lineage>
        <taxon>Eukaryota</taxon>
        <taxon>Fungi</taxon>
        <taxon>Dikarya</taxon>
        <taxon>Ascomycota</taxon>
        <taxon>Pezizomycotina</taxon>
        <taxon>Lecanoromycetes</taxon>
        <taxon>OSLEUM clade</taxon>
        <taxon>Lecanoromycetidae</taxon>
        <taxon>Caliciales</taxon>
        <taxon>Physciaceae</taxon>
        <taxon>Heterodermia</taxon>
    </lineage>
</organism>
<proteinExistence type="predicted"/>
<dbReference type="SUPFAM" id="SSF48403">
    <property type="entry name" value="Ankyrin repeat"/>
    <property type="match status" value="1"/>
</dbReference>
<evidence type="ECO:0000313" key="2">
    <source>
        <dbReference type="Proteomes" id="UP000664521"/>
    </source>
</evidence>
<gene>
    <name evidence="1" type="ORF">HETSPECPRED_004497</name>
</gene>
<evidence type="ECO:0008006" key="3">
    <source>
        <dbReference type="Google" id="ProtNLM"/>
    </source>
</evidence>
<dbReference type="OrthoDB" id="426293at2759"/>
<evidence type="ECO:0000313" key="1">
    <source>
        <dbReference type="EMBL" id="CAF9921338.1"/>
    </source>
</evidence>
<accession>A0A8H3IJQ4</accession>
<dbReference type="InterPro" id="IPR036770">
    <property type="entry name" value="Ankyrin_rpt-contain_sf"/>
</dbReference>
<sequence>MPHPEAKYLRPAISPSTTEAERHFAQICASGDYEKVVESEARTQQYLTQGLCAAIYHKDLRIAEILLNKVASIDSDVLSAAASVKSLPIFQLLLEHGWDINAPFLGNMTMLM</sequence>
<keyword evidence="2" id="KW-1185">Reference proteome</keyword>